<gene>
    <name evidence="1" type="ORF">GCM10017056_32420</name>
</gene>
<keyword evidence="2" id="KW-1185">Reference proteome</keyword>
<dbReference type="PANTHER" id="PTHR43431">
    <property type="entry name" value="OXIDOREDUCTASE, SHORT CHAIN DEHYDROGENASE/REDUCTASE FAMILY (AFU_ORTHOLOGUE AFUA_5G14000)"/>
    <property type="match status" value="1"/>
</dbReference>
<name>A0A8J3GZW9_9RHOB</name>
<dbReference type="Proteomes" id="UP000626220">
    <property type="component" value="Unassembled WGS sequence"/>
</dbReference>
<dbReference type="PRINTS" id="PR00081">
    <property type="entry name" value="GDHRDH"/>
</dbReference>
<dbReference type="InterPro" id="IPR036291">
    <property type="entry name" value="NAD(P)-bd_dom_sf"/>
</dbReference>
<dbReference type="SUPFAM" id="SSF51735">
    <property type="entry name" value="NAD(P)-binding Rossmann-fold domains"/>
    <property type="match status" value="1"/>
</dbReference>
<protein>
    <submittedName>
        <fullName evidence="1">Short-chain dehydrogenase</fullName>
    </submittedName>
</protein>
<dbReference type="Gene3D" id="3.40.50.720">
    <property type="entry name" value="NAD(P)-binding Rossmann-like Domain"/>
    <property type="match status" value="1"/>
</dbReference>
<reference evidence="1" key="2">
    <citation type="submission" date="2020-09" db="EMBL/GenBank/DDBJ databases">
        <authorList>
            <person name="Sun Q."/>
            <person name="Kim S."/>
        </authorList>
    </citation>
    <scope>NUCLEOTIDE SEQUENCE</scope>
    <source>
        <strain evidence="1">KCTC 42650</strain>
    </source>
</reference>
<dbReference type="AlphaFoldDB" id="A0A8J3GZW9"/>
<organism evidence="1 2">
    <name type="scientific">Seohaeicola zhoushanensis</name>
    <dbReference type="NCBI Taxonomy" id="1569283"/>
    <lineage>
        <taxon>Bacteria</taxon>
        <taxon>Pseudomonadati</taxon>
        <taxon>Pseudomonadota</taxon>
        <taxon>Alphaproteobacteria</taxon>
        <taxon>Rhodobacterales</taxon>
        <taxon>Roseobacteraceae</taxon>
        <taxon>Seohaeicola</taxon>
    </lineage>
</organism>
<sequence>MSAPVALIVGAGDYIGAAIARRFARGGFTVCLARRNGDKLAPLVAEIETEGGTAYAFTMDARSEESTTEVFARIEADIGPLDLVIFNVGGNVRFPVPETTERVFRKVWEMACFAGFLTGREAARYMAPRRRGCIFFTGASASMRGNPGYAAFGAAKAGLRSFAQSLAKEMGPQNIHVAHLVIDAGVDTAFVRERIAASGADPGSLPPDTLMNPDSVAEAYWALHKQTRDGWTFELDLRPYAEKW</sequence>
<dbReference type="Pfam" id="PF00106">
    <property type="entry name" value="adh_short"/>
    <property type="match status" value="1"/>
</dbReference>
<reference evidence="1" key="1">
    <citation type="journal article" date="2014" name="Int. J. Syst. Evol. Microbiol.">
        <title>Complete genome sequence of Corynebacterium casei LMG S-19264T (=DSM 44701T), isolated from a smear-ripened cheese.</title>
        <authorList>
            <consortium name="US DOE Joint Genome Institute (JGI-PGF)"/>
            <person name="Walter F."/>
            <person name="Albersmeier A."/>
            <person name="Kalinowski J."/>
            <person name="Ruckert C."/>
        </authorList>
    </citation>
    <scope>NUCLEOTIDE SEQUENCE</scope>
    <source>
        <strain evidence="1">KCTC 42650</strain>
    </source>
</reference>
<accession>A0A8J3GZW9</accession>
<dbReference type="EMBL" id="BNCJ01000010">
    <property type="protein sequence ID" value="GHF58544.1"/>
    <property type="molecule type" value="Genomic_DNA"/>
</dbReference>
<dbReference type="InterPro" id="IPR002347">
    <property type="entry name" value="SDR_fam"/>
</dbReference>
<comment type="caution">
    <text evidence="1">The sequence shown here is derived from an EMBL/GenBank/DDBJ whole genome shotgun (WGS) entry which is preliminary data.</text>
</comment>
<dbReference type="PANTHER" id="PTHR43431:SF7">
    <property type="entry name" value="OXIDOREDUCTASE, SHORT CHAIN DEHYDROGENASE_REDUCTASE FAMILY (AFU_ORTHOLOGUE AFUA_5G14000)"/>
    <property type="match status" value="1"/>
</dbReference>
<proteinExistence type="predicted"/>
<evidence type="ECO:0000313" key="2">
    <source>
        <dbReference type="Proteomes" id="UP000626220"/>
    </source>
</evidence>
<dbReference type="RefSeq" id="WP_189681151.1">
    <property type="nucleotide sequence ID" value="NZ_BNCJ01000010.1"/>
</dbReference>
<evidence type="ECO:0000313" key="1">
    <source>
        <dbReference type="EMBL" id="GHF58544.1"/>
    </source>
</evidence>